<dbReference type="InterPro" id="IPR014729">
    <property type="entry name" value="Rossmann-like_a/b/a_fold"/>
</dbReference>
<evidence type="ECO:0000313" key="12">
    <source>
        <dbReference type="EMBL" id="KAB7741191.1"/>
    </source>
</evidence>
<dbReference type="Pfam" id="PF03441">
    <property type="entry name" value="FAD_binding_7"/>
    <property type="match status" value="1"/>
</dbReference>
<dbReference type="GO" id="GO:0003677">
    <property type="term" value="F:DNA binding"/>
    <property type="evidence" value="ECO:0007669"/>
    <property type="project" value="TreeGrafter"/>
</dbReference>
<evidence type="ECO:0000256" key="7">
    <source>
        <dbReference type="ARBA" id="ARBA00033999"/>
    </source>
</evidence>
<evidence type="ECO:0000256" key="3">
    <source>
        <dbReference type="ARBA" id="ARBA00014046"/>
    </source>
</evidence>
<dbReference type="InterPro" id="IPR002081">
    <property type="entry name" value="Cryptochrome/DNA_photolyase_1"/>
</dbReference>
<dbReference type="SUPFAM" id="SSF48173">
    <property type="entry name" value="Cryptochrome/photolyase FAD-binding domain"/>
    <property type="match status" value="1"/>
</dbReference>
<proteinExistence type="inferred from homology"/>
<protein>
    <recommendedName>
        <fullName evidence="3">Deoxyribodipyrimidine photo-lyase</fullName>
        <ecNumber evidence="2">4.1.99.3</ecNumber>
    </recommendedName>
</protein>
<dbReference type="PRINTS" id="PR00147">
    <property type="entry name" value="DNAPHOTLYASE"/>
</dbReference>
<organism evidence="12 13">
    <name type="scientific">Parvibaculum sedimenti</name>
    <dbReference type="NCBI Taxonomy" id="2608632"/>
    <lineage>
        <taxon>Bacteria</taxon>
        <taxon>Pseudomonadati</taxon>
        <taxon>Pseudomonadota</taxon>
        <taxon>Alphaproteobacteria</taxon>
        <taxon>Hyphomicrobiales</taxon>
        <taxon>Parvibaculaceae</taxon>
        <taxon>Parvibaculum</taxon>
    </lineage>
</organism>
<feature type="binding site" evidence="8">
    <location>
        <position position="219"/>
    </location>
    <ligand>
        <name>FAD</name>
        <dbReference type="ChEBI" id="CHEBI:57692"/>
    </ligand>
</feature>
<dbReference type="Gene3D" id="1.10.579.10">
    <property type="entry name" value="DNA Cyclobutane Dipyrimidine Photolyase, subunit A, domain 3"/>
    <property type="match status" value="1"/>
</dbReference>
<dbReference type="PANTHER" id="PTHR11455">
    <property type="entry name" value="CRYPTOCHROME"/>
    <property type="match status" value="1"/>
</dbReference>
<dbReference type="GO" id="GO:0009416">
    <property type="term" value="P:response to light stimulus"/>
    <property type="evidence" value="ECO:0007669"/>
    <property type="project" value="TreeGrafter"/>
</dbReference>
<feature type="binding site" evidence="8">
    <location>
        <begin position="231"/>
        <end position="235"/>
    </location>
    <ligand>
        <name>FAD</name>
        <dbReference type="ChEBI" id="CHEBI:57692"/>
    </ligand>
</feature>
<accession>A0A6N6VJE3</accession>
<dbReference type="InterPro" id="IPR036155">
    <property type="entry name" value="Crypto/Photolyase_N_sf"/>
</dbReference>
<dbReference type="EC" id="4.1.99.3" evidence="2"/>
<dbReference type="GO" id="GO:0000719">
    <property type="term" value="P:photoreactive repair"/>
    <property type="evidence" value="ECO:0007669"/>
    <property type="project" value="UniProtKB-ARBA"/>
</dbReference>
<evidence type="ECO:0000256" key="6">
    <source>
        <dbReference type="ARBA" id="ARBA00022991"/>
    </source>
</evidence>
<evidence type="ECO:0000256" key="10">
    <source>
        <dbReference type="RuleBase" id="RU004182"/>
    </source>
</evidence>
<feature type="binding site" evidence="8">
    <location>
        <begin position="369"/>
        <end position="371"/>
    </location>
    <ligand>
        <name>FAD</name>
        <dbReference type="ChEBI" id="CHEBI:57692"/>
    </ligand>
</feature>
<dbReference type="Pfam" id="PF00875">
    <property type="entry name" value="DNA_photolyase"/>
    <property type="match status" value="1"/>
</dbReference>
<dbReference type="FunFam" id="1.10.579.10:FF:000003">
    <property type="entry name" value="Deoxyribodipyrimidine photo-lyase"/>
    <property type="match status" value="1"/>
</dbReference>
<feature type="binding site" evidence="8">
    <location>
        <position position="269"/>
    </location>
    <ligand>
        <name>FAD</name>
        <dbReference type="ChEBI" id="CHEBI:57692"/>
    </ligand>
</feature>
<dbReference type="GO" id="GO:0071949">
    <property type="term" value="F:FAD binding"/>
    <property type="evidence" value="ECO:0007669"/>
    <property type="project" value="TreeGrafter"/>
</dbReference>
<comment type="cofactor">
    <cofactor evidence="8">
        <name>FAD</name>
        <dbReference type="ChEBI" id="CHEBI:57692"/>
    </cofactor>
    <text evidence="8">Binds 1 FAD per subunit.</text>
</comment>
<dbReference type="PANTHER" id="PTHR11455:SF9">
    <property type="entry name" value="CRYPTOCHROME CIRCADIAN CLOCK 5 ISOFORM X1"/>
    <property type="match status" value="1"/>
</dbReference>
<dbReference type="Gene3D" id="3.40.50.620">
    <property type="entry name" value="HUPs"/>
    <property type="match status" value="1"/>
</dbReference>
<gene>
    <name evidence="12" type="ORF">F2P47_05445</name>
</gene>
<dbReference type="InterPro" id="IPR018394">
    <property type="entry name" value="DNA_photolyase_1_CS_C"/>
</dbReference>
<name>A0A6N6VJE3_9HYPH</name>
<dbReference type="RefSeq" id="WP_152215163.1">
    <property type="nucleotide sequence ID" value="NZ_WESC01000004.1"/>
</dbReference>
<dbReference type="AlphaFoldDB" id="A0A6N6VJE3"/>
<evidence type="ECO:0000259" key="11">
    <source>
        <dbReference type="PROSITE" id="PS51645"/>
    </source>
</evidence>
<dbReference type="InterPro" id="IPR006050">
    <property type="entry name" value="DNA_photolyase_N"/>
</dbReference>
<dbReference type="PROSITE" id="PS00691">
    <property type="entry name" value="DNA_PHOTOLYASES_1_2"/>
    <property type="match status" value="1"/>
</dbReference>
<comment type="caution">
    <text evidence="12">The sequence shown here is derived from an EMBL/GenBank/DDBJ whole genome shotgun (WGS) entry which is preliminary data.</text>
</comment>
<dbReference type="PROSITE" id="PS51645">
    <property type="entry name" value="PHR_CRY_ALPHA_BETA"/>
    <property type="match status" value="1"/>
</dbReference>
<dbReference type="InterPro" id="IPR005101">
    <property type="entry name" value="Cryptochr/Photolyase_FAD-bd"/>
</dbReference>
<feature type="domain" description="Photolyase/cryptochrome alpha/beta" evidence="11">
    <location>
        <begin position="1"/>
        <end position="126"/>
    </location>
</feature>
<keyword evidence="13" id="KW-1185">Reference proteome</keyword>
<evidence type="ECO:0000256" key="4">
    <source>
        <dbReference type="ARBA" id="ARBA00022630"/>
    </source>
</evidence>
<evidence type="ECO:0000256" key="9">
    <source>
        <dbReference type="PIRSR" id="PIRSR602081-2"/>
    </source>
</evidence>
<dbReference type="InterPro" id="IPR036134">
    <property type="entry name" value="Crypto/Photolyase_FAD-like_sf"/>
</dbReference>
<evidence type="ECO:0000256" key="5">
    <source>
        <dbReference type="ARBA" id="ARBA00022827"/>
    </source>
</evidence>
<sequence>MSVIVWFRQDLRLADNLALAAAVETGEPILPVYILDKEAMLGGASRWWLHGSLEALGGELEKRGAPLVLRRGLAADILPSLVAETKASAVFWNRCYEPTAIARDTTLKASLAASGIAAKSFNAGLLAEPCEVQTGGGGPYKVFTPFWRSLAARAPFAAPLRAPKNLRGLAGIASDDLSRWNLRPAKPDWAGGLRTAWRPGEKHAAARLSYFLDELVVGYATMRDLPAVEGTSRLSPHLHFGEISPRQVWAAADAVSRTTPEASSGVMSFLREVGWREFTHHLIYHWPEMVDHAWKPEFEDFPWAHDDALLSAWQRGRTGYPIVDAGMRELWSTGYMHNRVRMISASFLVKDLLIQWRHGAEWFEDTLVDADIANNRAGWQWVAGSGVDAAPYFRIFNPVTQGEKFDADGQYIRRYVPELVRLDNRYIHRPWEAPSAMLAVAGIELGATYPKPIVEHARARARALAALASIKKG</sequence>
<keyword evidence="6 10" id="KW-0157">Chromophore</keyword>
<comment type="similarity">
    <text evidence="10">Belongs to the DNA photolyase family.</text>
</comment>
<dbReference type="PROSITE" id="PS00394">
    <property type="entry name" value="DNA_PHOTOLYASES_1_1"/>
    <property type="match status" value="1"/>
</dbReference>
<keyword evidence="12" id="KW-0456">Lyase</keyword>
<feature type="site" description="Electron transfer via tryptophanyl radical" evidence="9">
    <location>
        <position position="303"/>
    </location>
</feature>
<keyword evidence="4 8" id="KW-0285">Flavoprotein</keyword>
<dbReference type="GO" id="GO:0003904">
    <property type="term" value="F:deoxyribodipyrimidine photo-lyase activity"/>
    <property type="evidence" value="ECO:0007669"/>
    <property type="project" value="UniProtKB-EC"/>
</dbReference>
<dbReference type="SUPFAM" id="SSF52425">
    <property type="entry name" value="Cryptochrome/photolyase, N-terminal domain"/>
    <property type="match status" value="1"/>
</dbReference>
<dbReference type="Gene3D" id="1.25.40.80">
    <property type="match status" value="1"/>
</dbReference>
<comment type="cofactor">
    <cofactor evidence="1">
        <name>(6R)-5,10-methylene-5,6,7,8-tetrahydrofolate</name>
        <dbReference type="ChEBI" id="CHEBI:15636"/>
    </cofactor>
</comment>
<feature type="site" description="Electron transfer via tryptophanyl radical" evidence="9">
    <location>
        <position position="379"/>
    </location>
</feature>
<reference evidence="12 13" key="1">
    <citation type="submission" date="2019-09" db="EMBL/GenBank/DDBJ databases">
        <title>Parvibaculum sedimenti sp. nov., isolated from sediment.</title>
        <authorList>
            <person name="Wang Y."/>
        </authorList>
    </citation>
    <scope>NUCLEOTIDE SEQUENCE [LARGE SCALE GENOMIC DNA]</scope>
    <source>
        <strain evidence="12 13">HXT-9</strain>
    </source>
</reference>
<dbReference type="EMBL" id="WESC01000004">
    <property type="protein sequence ID" value="KAB7741191.1"/>
    <property type="molecule type" value="Genomic_DNA"/>
</dbReference>
<evidence type="ECO:0000256" key="2">
    <source>
        <dbReference type="ARBA" id="ARBA00013149"/>
    </source>
</evidence>
<dbReference type="Proteomes" id="UP000468901">
    <property type="component" value="Unassembled WGS sequence"/>
</dbReference>
<keyword evidence="5 8" id="KW-0274">FAD</keyword>
<evidence type="ECO:0000256" key="1">
    <source>
        <dbReference type="ARBA" id="ARBA00001932"/>
    </source>
</evidence>
<feature type="site" description="Electron transfer via tryptophanyl radical" evidence="9">
    <location>
        <position position="356"/>
    </location>
</feature>
<evidence type="ECO:0000256" key="8">
    <source>
        <dbReference type="PIRSR" id="PIRSR602081-1"/>
    </source>
</evidence>
<comment type="catalytic activity">
    <reaction evidence="7">
        <text>cyclobutadipyrimidine (in DNA) = 2 pyrimidine residues (in DNA).</text>
        <dbReference type="EC" id="4.1.99.3"/>
    </reaction>
</comment>
<evidence type="ECO:0000313" key="13">
    <source>
        <dbReference type="Proteomes" id="UP000468901"/>
    </source>
</evidence>